<evidence type="ECO:0000256" key="1">
    <source>
        <dbReference type="SAM" id="MobiDB-lite"/>
    </source>
</evidence>
<proteinExistence type="predicted"/>
<evidence type="ECO:0000313" key="2">
    <source>
        <dbReference type="EMBL" id="SFP62625.1"/>
    </source>
</evidence>
<gene>
    <name evidence="2" type="ORF">SAMN05660464_3748</name>
</gene>
<dbReference type="Proteomes" id="UP000198857">
    <property type="component" value="Unassembled WGS sequence"/>
</dbReference>
<reference evidence="3" key="1">
    <citation type="submission" date="2016-10" db="EMBL/GenBank/DDBJ databases">
        <authorList>
            <person name="Varghese N."/>
            <person name="Submissions S."/>
        </authorList>
    </citation>
    <scope>NUCLEOTIDE SEQUENCE [LARGE SCALE GENOMIC DNA]</scope>
    <source>
        <strain evidence="3">DSM 44208</strain>
    </source>
</reference>
<sequence>MLLPAFLALTGCTAETESPQSSSSSEATPSRPSAVPSTTTSETPSPDEQAAQTAIETFEGLLQISDAASREPNARDWEPEIRRYAADPAALLTVQSVRDYGTLGLRQDGDSVVDLQVTGVDLSGPEGPTVRITGCYDSQSARTINVATGEVVPPGTPPHYVWDIAVVQFMAEPGEPWLVTRLEPLPDRPC</sequence>
<dbReference type="EMBL" id="FOWQ01000006">
    <property type="protein sequence ID" value="SFP62625.1"/>
    <property type="molecule type" value="Genomic_DNA"/>
</dbReference>
<protein>
    <submittedName>
        <fullName evidence="2">Uncharacterized protein</fullName>
    </submittedName>
</protein>
<name>A0A1I5RVU3_9ACTN</name>
<dbReference type="AlphaFoldDB" id="A0A1I5RVU3"/>
<feature type="region of interest" description="Disordered" evidence="1">
    <location>
        <begin position="11"/>
        <end position="50"/>
    </location>
</feature>
<feature type="compositionally biased region" description="Low complexity" evidence="1">
    <location>
        <begin position="13"/>
        <end position="46"/>
    </location>
</feature>
<accession>A0A1I5RVU3</accession>
<dbReference type="STRING" id="1523247.SAMN05660464_3748"/>
<keyword evidence="3" id="KW-1185">Reference proteome</keyword>
<organism evidence="2 3">
    <name type="scientific">Geodermatophilus dictyosporus</name>
    <dbReference type="NCBI Taxonomy" id="1523247"/>
    <lineage>
        <taxon>Bacteria</taxon>
        <taxon>Bacillati</taxon>
        <taxon>Actinomycetota</taxon>
        <taxon>Actinomycetes</taxon>
        <taxon>Geodermatophilales</taxon>
        <taxon>Geodermatophilaceae</taxon>
        <taxon>Geodermatophilus</taxon>
    </lineage>
</organism>
<evidence type="ECO:0000313" key="3">
    <source>
        <dbReference type="Proteomes" id="UP000198857"/>
    </source>
</evidence>
<dbReference type="RefSeq" id="WP_169064413.1">
    <property type="nucleotide sequence ID" value="NZ_FOWQ01000006.1"/>
</dbReference>